<dbReference type="Proteomes" id="UP001177021">
    <property type="component" value="Unassembled WGS sequence"/>
</dbReference>
<proteinExistence type="predicted"/>
<sequence>MDPSHQPTPPVVVKAEPITEHSPSPSPSQIIDQKPKLCGICFIFKNDSNMFKQKSCNHHCCVDCISQYVVSEINNKVVKVYCPIQNCFAKLKRENLQYILPKETSDKWELAKYVSKIDLEQKTYCPFKNCSVLLVNDNERSEVVTSCECPACHRLFCAQCKVPWHGNMNCGEFRRTRRVKVEPGLDTQV</sequence>
<reference evidence="1" key="1">
    <citation type="submission" date="2023-10" db="EMBL/GenBank/DDBJ databases">
        <authorList>
            <person name="Rodriguez Cubillos JULIANA M."/>
            <person name="De Vega J."/>
        </authorList>
    </citation>
    <scope>NUCLEOTIDE SEQUENCE</scope>
</reference>
<dbReference type="EMBL" id="CASHSV030000024">
    <property type="protein sequence ID" value="CAJ2640219.1"/>
    <property type="molecule type" value="Genomic_DNA"/>
</dbReference>
<accession>A0ACB0J6P9</accession>
<comment type="caution">
    <text evidence="1">The sequence shown here is derived from an EMBL/GenBank/DDBJ whole genome shotgun (WGS) entry which is preliminary data.</text>
</comment>
<protein>
    <submittedName>
        <fullName evidence="1">Uncharacterized protein</fullName>
    </submittedName>
</protein>
<keyword evidence="2" id="KW-1185">Reference proteome</keyword>
<evidence type="ECO:0000313" key="2">
    <source>
        <dbReference type="Proteomes" id="UP001177021"/>
    </source>
</evidence>
<organism evidence="1 2">
    <name type="scientific">Trifolium pratense</name>
    <name type="common">Red clover</name>
    <dbReference type="NCBI Taxonomy" id="57577"/>
    <lineage>
        <taxon>Eukaryota</taxon>
        <taxon>Viridiplantae</taxon>
        <taxon>Streptophyta</taxon>
        <taxon>Embryophyta</taxon>
        <taxon>Tracheophyta</taxon>
        <taxon>Spermatophyta</taxon>
        <taxon>Magnoliopsida</taxon>
        <taxon>eudicotyledons</taxon>
        <taxon>Gunneridae</taxon>
        <taxon>Pentapetalae</taxon>
        <taxon>rosids</taxon>
        <taxon>fabids</taxon>
        <taxon>Fabales</taxon>
        <taxon>Fabaceae</taxon>
        <taxon>Papilionoideae</taxon>
        <taxon>50 kb inversion clade</taxon>
        <taxon>NPAAA clade</taxon>
        <taxon>Hologalegina</taxon>
        <taxon>IRL clade</taxon>
        <taxon>Trifolieae</taxon>
        <taxon>Trifolium</taxon>
    </lineage>
</organism>
<evidence type="ECO:0000313" key="1">
    <source>
        <dbReference type="EMBL" id="CAJ2640219.1"/>
    </source>
</evidence>
<gene>
    <name evidence="1" type="ORF">MILVUS5_LOCUS10109</name>
</gene>
<name>A0ACB0J6P9_TRIPR</name>